<dbReference type="EMBL" id="JH767137">
    <property type="protein sequence ID" value="EQC39872.1"/>
    <property type="molecule type" value="Genomic_DNA"/>
</dbReference>
<accession>T0SAM2</accession>
<dbReference type="AlphaFoldDB" id="T0SAM2"/>
<dbReference type="Proteomes" id="UP000030762">
    <property type="component" value="Unassembled WGS sequence"/>
</dbReference>
<reference evidence="2 3" key="1">
    <citation type="submission" date="2012-04" db="EMBL/GenBank/DDBJ databases">
        <title>The Genome Sequence of Saprolegnia declina VS20.</title>
        <authorList>
            <consortium name="The Broad Institute Genome Sequencing Platform"/>
            <person name="Russ C."/>
            <person name="Nusbaum C."/>
            <person name="Tyler B."/>
            <person name="van West P."/>
            <person name="Dieguez-Uribeondo J."/>
            <person name="de Bruijn I."/>
            <person name="Tripathy S."/>
            <person name="Jiang R."/>
            <person name="Young S.K."/>
            <person name="Zeng Q."/>
            <person name="Gargeya S."/>
            <person name="Fitzgerald M."/>
            <person name="Haas B."/>
            <person name="Abouelleil A."/>
            <person name="Alvarado L."/>
            <person name="Arachchi H.M."/>
            <person name="Berlin A."/>
            <person name="Chapman S.B."/>
            <person name="Goldberg J."/>
            <person name="Griggs A."/>
            <person name="Gujja S."/>
            <person name="Hansen M."/>
            <person name="Howarth C."/>
            <person name="Imamovic A."/>
            <person name="Larimer J."/>
            <person name="McCowen C."/>
            <person name="Montmayeur A."/>
            <person name="Murphy C."/>
            <person name="Neiman D."/>
            <person name="Pearson M."/>
            <person name="Priest M."/>
            <person name="Roberts A."/>
            <person name="Saif S."/>
            <person name="Shea T."/>
            <person name="Sisk P."/>
            <person name="Sykes S."/>
            <person name="Wortman J."/>
            <person name="Nusbaum C."/>
            <person name="Birren B."/>
        </authorList>
    </citation>
    <scope>NUCLEOTIDE SEQUENCE [LARGE SCALE GENOMIC DNA]</scope>
    <source>
        <strain evidence="2 3">VS20</strain>
    </source>
</reference>
<feature type="compositionally biased region" description="Polar residues" evidence="1">
    <location>
        <begin position="140"/>
        <end position="150"/>
    </location>
</feature>
<organism evidence="2 3">
    <name type="scientific">Saprolegnia diclina (strain VS20)</name>
    <dbReference type="NCBI Taxonomy" id="1156394"/>
    <lineage>
        <taxon>Eukaryota</taxon>
        <taxon>Sar</taxon>
        <taxon>Stramenopiles</taxon>
        <taxon>Oomycota</taxon>
        <taxon>Saprolegniomycetes</taxon>
        <taxon>Saprolegniales</taxon>
        <taxon>Saprolegniaceae</taxon>
        <taxon>Saprolegnia</taxon>
    </lineage>
</organism>
<sequence>MRRFLPTLSARWWLSPYLPGQILLTSACFYGRHTGDLLLFDAGHDRLALHVYNALRAGGYMVPMEGLDRALDFVAKCKCLWPTGIPTAAHGSFVTSYDLSCGSAIRDVATAAMKTLPDHVSEAVAAFHAHHEKRDRRSNLQKAQGKPTTSTRKRTAMALTELSCAWQYMIGAEPLPWRKGSSLPDMVTLRRVVDDEWHRFLHLDLIAVDRILIDATDPLEVYQQGARLLLGWSDFRVENAVLDAVVKVLVAAETKGRDAVLMPKAP</sequence>
<evidence type="ECO:0000256" key="1">
    <source>
        <dbReference type="SAM" id="MobiDB-lite"/>
    </source>
</evidence>
<evidence type="ECO:0000313" key="2">
    <source>
        <dbReference type="EMBL" id="EQC39872.1"/>
    </source>
</evidence>
<proteinExistence type="predicted"/>
<feature type="region of interest" description="Disordered" evidence="1">
    <location>
        <begin position="130"/>
        <end position="153"/>
    </location>
</feature>
<dbReference type="InParanoid" id="T0SAM2"/>
<keyword evidence="3" id="KW-1185">Reference proteome</keyword>
<dbReference type="PROSITE" id="PS51257">
    <property type="entry name" value="PROKAR_LIPOPROTEIN"/>
    <property type="match status" value="1"/>
</dbReference>
<evidence type="ECO:0000313" key="3">
    <source>
        <dbReference type="Proteomes" id="UP000030762"/>
    </source>
</evidence>
<dbReference type="GeneID" id="19943256"/>
<gene>
    <name evidence="2" type="ORF">SDRG_02529</name>
</gene>
<dbReference type="RefSeq" id="XP_008606346.1">
    <property type="nucleotide sequence ID" value="XM_008608124.1"/>
</dbReference>
<dbReference type="VEuPathDB" id="FungiDB:SDRG_02529"/>
<name>T0SAM2_SAPDV</name>
<protein>
    <submittedName>
        <fullName evidence="2">Uncharacterized protein</fullName>
    </submittedName>
</protein>